<evidence type="ECO:0000313" key="9">
    <source>
        <dbReference type="Proteomes" id="UP001273505"/>
    </source>
</evidence>
<dbReference type="SUPFAM" id="SSF81296">
    <property type="entry name" value="E set domains"/>
    <property type="match status" value="1"/>
</dbReference>
<accession>A0ABU4RW65</accession>
<evidence type="ECO:0000256" key="2">
    <source>
        <dbReference type="ARBA" id="ARBA00022801"/>
    </source>
</evidence>
<protein>
    <submittedName>
        <fullName evidence="8">Glycoside hydrolase family 9 protein</fullName>
    </submittedName>
</protein>
<keyword evidence="3" id="KW-0119">Carbohydrate metabolism</keyword>
<evidence type="ECO:0000256" key="3">
    <source>
        <dbReference type="ARBA" id="ARBA00023277"/>
    </source>
</evidence>
<dbReference type="EMBL" id="JAXAFO010000009">
    <property type="protein sequence ID" value="MDX6849115.1"/>
    <property type="molecule type" value="Genomic_DNA"/>
</dbReference>
<dbReference type="InterPro" id="IPR008928">
    <property type="entry name" value="6-hairpin_glycosidase_sf"/>
</dbReference>
<evidence type="ECO:0000259" key="7">
    <source>
        <dbReference type="Pfam" id="PF02927"/>
    </source>
</evidence>
<dbReference type="InterPro" id="IPR004197">
    <property type="entry name" value="Cellulase_Ig-like"/>
</dbReference>
<feature type="domain" description="Cellulase Ig-like" evidence="7">
    <location>
        <begin position="14"/>
        <end position="99"/>
    </location>
</feature>
<sequence length="612" mass="66488">MPTDASQLPAIKCIAVDQFGYLPAATKIAILRNPIEGFDAELSFTPGAEYQVVNLDTAEVALTVSPAAWKDGTTNTTSGDRVWWLDISALSAAGRYVLVDAERHVRSVEFQVADNPYRPLLIEAVRTFFYQRAGFAKQAPYADAGWVDGASHLGAGQDTQARLYNQTGDASTERDLSGGWYDAGDYNKYTNWHASYLVSMMHIYNDRPGVFTDDFNIPESGNGLPDWVDEIKWGMDWLVKMQEADGSLLSVMGLGHASPPSAATGPSVYGPSTTSASYSGAAAFALGAEFFSQFNNDALNLYAQDLATRAEQAWSWAEANPEVTFRNSDNGVAAGEQEVDANGRAEKKLMAAIYLFALTGDTAYRDYVDANTPNIGWVAPWNEELLHTLLHYASLANATGNIASAIEAGYVQSMQSVENWGAVNDQTGAYRAYLGDGNYTWGSSRTMGVKGSTFYHLKKFGLGDNSAADIESVALGYINYLHGTNAMGKVYLSNMAQFGAEDSVDSFYHSWFTDGSADWDSVSQSNYGPAPGFVIGGANPQYNWDSCCPDSCGNTDNNARCGMAPPAPPFNQPPMKSYADFNDGWPINSWQVTENSNGYQLGYIRLLSKFVD</sequence>
<dbReference type="Pfam" id="PF02927">
    <property type="entry name" value="CelD_N"/>
    <property type="match status" value="1"/>
</dbReference>
<dbReference type="InterPro" id="IPR001701">
    <property type="entry name" value="Glyco_hydro_9"/>
</dbReference>
<evidence type="ECO:0000259" key="6">
    <source>
        <dbReference type="Pfam" id="PF00759"/>
    </source>
</evidence>
<dbReference type="Gene3D" id="1.50.10.10">
    <property type="match status" value="1"/>
</dbReference>
<dbReference type="InterPro" id="IPR013783">
    <property type="entry name" value="Ig-like_fold"/>
</dbReference>
<dbReference type="PANTHER" id="PTHR22298">
    <property type="entry name" value="ENDO-1,4-BETA-GLUCANASE"/>
    <property type="match status" value="1"/>
</dbReference>
<dbReference type="RefSeq" id="WP_302722727.1">
    <property type="nucleotide sequence ID" value="NZ_JAULRU010000569.1"/>
</dbReference>
<evidence type="ECO:0000313" key="8">
    <source>
        <dbReference type="EMBL" id="MDX6849115.1"/>
    </source>
</evidence>
<dbReference type="SUPFAM" id="SSF48208">
    <property type="entry name" value="Six-hairpin glycosidases"/>
    <property type="match status" value="1"/>
</dbReference>
<evidence type="ECO:0000256" key="1">
    <source>
        <dbReference type="ARBA" id="ARBA00007072"/>
    </source>
</evidence>
<feature type="domain" description="Glycoside hydrolase family 9" evidence="6">
    <location>
        <begin position="117"/>
        <end position="599"/>
    </location>
</feature>
<organism evidence="8 9">
    <name type="scientific">Gilvimarinus gilvus</name>
    <dbReference type="NCBI Taxonomy" id="3058038"/>
    <lineage>
        <taxon>Bacteria</taxon>
        <taxon>Pseudomonadati</taxon>
        <taxon>Pseudomonadota</taxon>
        <taxon>Gammaproteobacteria</taxon>
        <taxon>Cellvibrionales</taxon>
        <taxon>Cellvibrionaceae</taxon>
        <taxon>Gilvimarinus</taxon>
    </lineage>
</organism>
<dbReference type="InterPro" id="IPR014756">
    <property type="entry name" value="Ig_E-set"/>
</dbReference>
<dbReference type="Gene3D" id="2.60.40.10">
    <property type="entry name" value="Immunoglobulins"/>
    <property type="match status" value="1"/>
</dbReference>
<proteinExistence type="inferred from homology"/>
<keyword evidence="4" id="KW-0326">Glycosidase</keyword>
<keyword evidence="5" id="KW-0624">Polysaccharide degradation</keyword>
<comment type="similarity">
    <text evidence="1">Belongs to the glycosyl hydrolase 9 (cellulase E) family.</text>
</comment>
<dbReference type="InterPro" id="IPR012341">
    <property type="entry name" value="6hp_glycosidase-like_sf"/>
</dbReference>
<evidence type="ECO:0000256" key="4">
    <source>
        <dbReference type="ARBA" id="ARBA00023295"/>
    </source>
</evidence>
<evidence type="ECO:0000256" key="5">
    <source>
        <dbReference type="ARBA" id="ARBA00023326"/>
    </source>
</evidence>
<comment type="caution">
    <text evidence="8">The sequence shown here is derived from an EMBL/GenBank/DDBJ whole genome shotgun (WGS) entry which is preliminary data.</text>
</comment>
<dbReference type="GO" id="GO:0016787">
    <property type="term" value="F:hydrolase activity"/>
    <property type="evidence" value="ECO:0007669"/>
    <property type="project" value="UniProtKB-KW"/>
</dbReference>
<dbReference type="Pfam" id="PF00759">
    <property type="entry name" value="Glyco_hydro_9"/>
    <property type="match status" value="1"/>
</dbReference>
<reference evidence="8 9" key="1">
    <citation type="submission" date="2023-11" db="EMBL/GenBank/DDBJ databases">
        <title>Gilvimarinus fulvus sp. nov., isolated from the surface of Kelp.</title>
        <authorList>
            <person name="Sun Y.Y."/>
            <person name="Gong Y."/>
            <person name="Du Z.J."/>
        </authorList>
    </citation>
    <scope>NUCLEOTIDE SEQUENCE [LARGE SCALE GENOMIC DNA]</scope>
    <source>
        <strain evidence="8 9">SDUM040013</strain>
    </source>
</reference>
<gene>
    <name evidence="8" type="ORF">SCD92_07075</name>
</gene>
<dbReference type="Proteomes" id="UP001273505">
    <property type="component" value="Unassembled WGS sequence"/>
</dbReference>
<keyword evidence="9" id="KW-1185">Reference proteome</keyword>
<keyword evidence="2 8" id="KW-0378">Hydrolase</keyword>
<dbReference type="CDD" id="cd02850">
    <property type="entry name" value="E_set_Cellulase_N"/>
    <property type="match status" value="1"/>
</dbReference>
<name>A0ABU4RW65_9GAMM</name>